<dbReference type="Pfam" id="PF10517">
    <property type="entry name" value="DM13"/>
    <property type="match status" value="1"/>
</dbReference>
<dbReference type="STRING" id="1183438.GKIL_3903"/>
<feature type="signal peptide" evidence="1">
    <location>
        <begin position="1"/>
        <end position="22"/>
    </location>
</feature>
<sequence length="148" mass="15178">MKKPFALALALALMGSPSVVGAQEAMSAPPAATATASTGGTPSFTSVDAKATGTARILTAAGGRAYVELSKDFSLGDAPAPYVLLYKSAEPPHKGYVAGQYVNLGALKNRKGAQRYAIPSGVDLTGIRSIAIWCKKFDVTLAYARLGG</sequence>
<dbReference type="EMBL" id="CP003587">
    <property type="protein sequence ID" value="AGY60149.1"/>
    <property type="molecule type" value="Genomic_DNA"/>
</dbReference>
<evidence type="ECO:0000259" key="2">
    <source>
        <dbReference type="PROSITE" id="PS51549"/>
    </source>
</evidence>
<reference evidence="3 4" key="1">
    <citation type="journal article" date="2013" name="PLoS ONE">
        <title>Cultivation and Complete Genome Sequencing of Gloeobacter kilaueensis sp. nov., from a Lava Cave in Kilauea Caldera, Hawai'i.</title>
        <authorList>
            <person name="Saw J.H."/>
            <person name="Schatz M."/>
            <person name="Brown M.V."/>
            <person name="Kunkel D.D."/>
            <person name="Foster J.S."/>
            <person name="Shick H."/>
            <person name="Christensen S."/>
            <person name="Hou S."/>
            <person name="Wan X."/>
            <person name="Donachie S.P."/>
        </authorList>
    </citation>
    <scope>NUCLEOTIDE SEQUENCE [LARGE SCALE GENOMIC DNA]</scope>
    <source>
        <strain evidence="4">JS</strain>
    </source>
</reference>
<dbReference type="Proteomes" id="UP000017396">
    <property type="component" value="Chromosome"/>
</dbReference>
<feature type="chain" id="PRO_5004664155" description="DM13 domain-containing protein" evidence="1">
    <location>
        <begin position="23"/>
        <end position="148"/>
    </location>
</feature>
<evidence type="ECO:0000256" key="1">
    <source>
        <dbReference type="SAM" id="SignalP"/>
    </source>
</evidence>
<dbReference type="KEGG" id="glj:GKIL_3903"/>
<dbReference type="AlphaFoldDB" id="U5QR65"/>
<accession>U5QR65</accession>
<evidence type="ECO:0000313" key="4">
    <source>
        <dbReference type="Proteomes" id="UP000017396"/>
    </source>
</evidence>
<evidence type="ECO:0000313" key="3">
    <source>
        <dbReference type="EMBL" id="AGY60149.1"/>
    </source>
</evidence>
<keyword evidence="1" id="KW-0732">Signal</keyword>
<dbReference type="PROSITE" id="PS51549">
    <property type="entry name" value="DM13"/>
    <property type="match status" value="1"/>
</dbReference>
<gene>
    <name evidence="3" type="ORF">GKIL_3903</name>
</gene>
<feature type="domain" description="DM13" evidence="2">
    <location>
        <begin position="40"/>
        <end position="147"/>
    </location>
</feature>
<organism evidence="3 4">
    <name type="scientific">Gloeobacter kilaueensis (strain ATCC BAA-2537 / CCAP 1431/1 / ULC 316 / JS1)</name>
    <dbReference type="NCBI Taxonomy" id="1183438"/>
    <lineage>
        <taxon>Bacteria</taxon>
        <taxon>Bacillati</taxon>
        <taxon>Cyanobacteriota</taxon>
        <taxon>Cyanophyceae</taxon>
        <taxon>Gloeobacterales</taxon>
        <taxon>Gloeobacteraceae</taxon>
        <taxon>Gloeobacter</taxon>
    </lineage>
</organism>
<keyword evidence="4" id="KW-1185">Reference proteome</keyword>
<name>U5QR65_GLOK1</name>
<proteinExistence type="predicted"/>
<dbReference type="eggNOG" id="COG1672">
    <property type="taxonomic scope" value="Bacteria"/>
</dbReference>
<protein>
    <recommendedName>
        <fullName evidence="2">DM13 domain-containing protein</fullName>
    </recommendedName>
</protein>
<dbReference type="InterPro" id="IPR019545">
    <property type="entry name" value="DM13_domain"/>
</dbReference>
<dbReference type="RefSeq" id="WP_023175477.1">
    <property type="nucleotide sequence ID" value="NC_022600.1"/>
</dbReference>
<dbReference type="HOGENOM" id="CLU_089192_0_0_3"/>